<dbReference type="InterPro" id="IPR001736">
    <property type="entry name" value="PLipase_D/transphosphatidylase"/>
</dbReference>
<keyword evidence="11" id="KW-0496">Mitochondrion</keyword>
<evidence type="ECO:0000256" key="3">
    <source>
        <dbReference type="ARBA" id="ARBA00010682"/>
    </source>
</evidence>
<dbReference type="PROSITE" id="PS50035">
    <property type="entry name" value="PLD"/>
    <property type="match status" value="1"/>
</dbReference>
<evidence type="ECO:0000256" key="7">
    <source>
        <dbReference type="ARBA" id="ARBA00023098"/>
    </source>
</evidence>
<comment type="similarity">
    <text evidence="3 11">Belongs to the CDP-alcohol phosphatidyltransferase class-II family.</text>
</comment>
<dbReference type="InterPro" id="IPR025202">
    <property type="entry name" value="PLD-like_dom"/>
</dbReference>
<feature type="domain" description="PLD phosphodiesterase" evidence="12">
    <location>
        <begin position="108"/>
        <end position="134"/>
    </location>
</feature>
<evidence type="ECO:0000256" key="6">
    <source>
        <dbReference type="ARBA" id="ARBA00022737"/>
    </source>
</evidence>
<keyword evidence="5 11" id="KW-0808">Transferase</keyword>
<protein>
    <recommendedName>
        <fullName evidence="11">CDP-diacylglycerol--glycerol-3-phosphate 3-phosphatidyltransferase</fullName>
        <ecNumber evidence="11">2.7.8.5</ecNumber>
    </recommendedName>
</protein>
<keyword evidence="9 11" id="KW-1208">Phospholipid metabolism</keyword>
<evidence type="ECO:0000256" key="10">
    <source>
        <dbReference type="ARBA" id="ARBA00048586"/>
    </source>
</evidence>
<keyword evidence="11" id="KW-0067">ATP-binding</keyword>
<keyword evidence="4 11" id="KW-0444">Lipid biosynthesis</keyword>
<comment type="caution">
    <text evidence="13">The sequence shown here is derived from an EMBL/GenBank/DDBJ whole genome shotgun (WGS) entry which is preliminary data.</text>
</comment>
<dbReference type="PANTHER" id="PTHR12586">
    <property type="entry name" value="CDP-DIACYLGLYCEROL--SERINE O-PHOSPHATIDYLTRANSFERASE"/>
    <property type="match status" value="1"/>
</dbReference>
<evidence type="ECO:0000256" key="11">
    <source>
        <dbReference type="RuleBase" id="RU365024"/>
    </source>
</evidence>
<proteinExistence type="inferred from homology"/>
<dbReference type="PIRSF" id="PIRSF000850">
    <property type="entry name" value="Phospholipase_D_PSS"/>
    <property type="match status" value="1"/>
</dbReference>
<sequence length="444" mass="50992">MSSPKEFYETLLAKSKNAKRRITIASLYLGTGQMERTLVESIRSNIIQHGESLRVKILLDATRGSRGKVNSRKILLPLVKHNCKVSLYHTPSLRGILHWSMPERWNEVIGLQHMKVYLFDNSVIISGANLSEDYFTNRQDRYVLLEDCEELADFYDDLVEIVSTFSFQLDSDDQIHLHSTWTEHPFHGDFNGFVLEARKRIEGLINSRLNPLEGERMLQILDKTESSLSEPTVSDTWIFPLVQMSTFSINQDSRFTTRLFESVPRDSKVKLASGYFNLTEEYIDTIIDRSPASFEILTAHPEANGFLRASGPAGGIPAAYTHIASKFLEKVAGKAQDFRIKLREFRRQGWTFHTKGLWVFRPGNTLPFLTLVGSPNFGYRSVYRDLESQIAVITTNQDLQSSLSEEAENLYRDSQLATKETYEQWERYVPLWVRGVVGVVKHYF</sequence>
<dbReference type="SMART" id="SM00155">
    <property type="entry name" value="PLDc"/>
    <property type="match status" value="2"/>
</dbReference>
<keyword evidence="14" id="KW-1185">Reference proteome</keyword>
<reference evidence="13" key="1">
    <citation type="submission" date="2023-07" db="EMBL/GenBank/DDBJ databases">
        <title>Chromosome-level genome assembly of Artemia franciscana.</title>
        <authorList>
            <person name="Jo E."/>
        </authorList>
    </citation>
    <scope>NUCLEOTIDE SEQUENCE</scope>
    <source>
        <tissue evidence="13">Whole body</tissue>
    </source>
</reference>
<keyword evidence="7 11" id="KW-0443">Lipid metabolism</keyword>
<evidence type="ECO:0000313" key="13">
    <source>
        <dbReference type="EMBL" id="KAK2714149.1"/>
    </source>
</evidence>
<evidence type="ECO:0000259" key="12">
    <source>
        <dbReference type="PROSITE" id="PS50035"/>
    </source>
</evidence>
<dbReference type="Pfam" id="PF13091">
    <property type="entry name" value="PLDc_2"/>
    <property type="match status" value="1"/>
</dbReference>
<dbReference type="GO" id="GO:0008444">
    <property type="term" value="F:CDP-diacylglycerol-glycerol-3-phosphate 3-phosphatidyltransferase activity"/>
    <property type="evidence" value="ECO:0007669"/>
    <property type="project" value="UniProtKB-EC"/>
</dbReference>
<dbReference type="GO" id="GO:0032049">
    <property type="term" value="P:cardiolipin biosynthetic process"/>
    <property type="evidence" value="ECO:0007669"/>
    <property type="project" value="InterPro"/>
</dbReference>
<dbReference type="EMBL" id="JAVRJZ010000013">
    <property type="protein sequence ID" value="KAK2714149.1"/>
    <property type="molecule type" value="Genomic_DNA"/>
</dbReference>
<dbReference type="InterPro" id="IPR016270">
    <property type="entry name" value="PGS1"/>
</dbReference>
<organism evidence="13 14">
    <name type="scientific">Artemia franciscana</name>
    <name type="common">Brine shrimp</name>
    <name type="synonym">Artemia sanfranciscana</name>
    <dbReference type="NCBI Taxonomy" id="6661"/>
    <lineage>
        <taxon>Eukaryota</taxon>
        <taxon>Metazoa</taxon>
        <taxon>Ecdysozoa</taxon>
        <taxon>Arthropoda</taxon>
        <taxon>Crustacea</taxon>
        <taxon>Branchiopoda</taxon>
        <taxon>Anostraca</taxon>
        <taxon>Artemiidae</taxon>
        <taxon>Artemia</taxon>
    </lineage>
</organism>
<accession>A0AA88L5Z6</accession>
<dbReference type="EC" id="2.7.8.5" evidence="11"/>
<keyword evidence="6" id="KW-0677">Repeat</keyword>
<dbReference type="Gene3D" id="3.30.870.10">
    <property type="entry name" value="Endonuclease Chain A"/>
    <property type="match status" value="2"/>
</dbReference>
<dbReference type="GO" id="GO:0005739">
    <property type="term" value="C:mitochondrion"/>
    <property type="evidence" value="ECO:0007669"/>
    <property type="project" value="UniProtKB-SubCell"/>
</dbReference>
<keyword evidence="11" id="KW-0547">Nucleotide-binding</keyword>
<dbReference type="Proteomes" id="UP001187531">
    <property type="component" value="Unassembled WGS sequence"/>
</dbReference>
<comment type="pathway">
    <text evidence="2 11">Phospholipid metabolism; phosphatidylglycerol biosynthesis; phosphatidylglycerol from CDP-diacylglycerol: step 1/2.</text>
</comment>
<dbReference type="CDD" id="cd09137">
    <property type="entry name" value="PLDc_PGS1_euk_2"/>
    <property type="match status" value="1"/>
</dbReference>
<keyword evidence="8 11" id="KW-0594">Phospholipid biosynthesis</keyword>
<comment type="function">
    <text evidence="1 11">Functions in the biosynthesis of the anionic phospholipids phosphatidylglycerol and cardiolipin.</text>
</comment>
<evidence type="ECO:0000256" key="9">
    <source>
        <dbReference type="ARBA" id="ARBA00023264"/>
    </source>
</evidence>
<dbReference type="SUPFAM" id="SSF56024">
    <property type="entry name" value="Phospholipase D/nuclease"/>
    <property type="match status" value="1"/>
</dbReference>
<evidence type="ECO:0000256" key="4">
    <source>
        <dbReference type="ARBA" id="ARBA00022516"/>
    </source>
</evidence>
<evidence type="ECO:0000313" key="14">
    <source>
        <dbReference type="Proteomes" id="UP001187531"/>
    </source>
</evidence>
<dbReference type="AlphaFoldDB" id="A0AA88L5Z6"/>
<gene>
    <name evidence="13" type="ORF">QYM36_008652</name>
</gene>
<evidence type="ECO:0000256" key="8">
    <source>
        <dbReference type="ARBA" id="ARBA00023209"/>
    </source>
</evidence>
<evidence type="ECO:0000256" key="2">
    <source>
        <dbReference type="ARBA" id="ARBA00005042"/>
    </source>
</evidence>
<evidence type="ECO:0000256" key="1">
    <source>
        <dbReference type="ARBA" id="ARBA00003537"/>
    </source>
</evidence>
<dbReference type="GO" id="GO:0005524">
    <property type="term" value="F:ATP binding"/>
    <property type="evidence" value="ECO:0007669"/>
    <property type="project" value="UniProtKB-KW"/>
</dbReference>
<comment type="catalytic activity">
    <reaction evidence="10 11">
        <text>a CDP-1,2-diacyl-sn-glycerol + sn-glycerol 3-phosphate = a 1,2-diacyl-sn-glycero-3-phospho-(1'-sn-glycero-3'-phosphate) + CMP + H(+)</text>
        <dbReference type="Rhea" id="RHEA:12593"/>
        <dbReference type="ChEBI" id="CHEBI:15378"/>
        <dbReference type="ChEBI" id="CHEBI:57597"/>
        <dbReference type="ChEBI" id="CHEBI:58332"/>
        <dbReference type="ChEBI" id="CHEBI:60110"/>
        <dbReference type="ChEBI" id="CHEBI:60377"/>
        <dbReference type="EC" id="2.7.8.5"/>
    </reaction>
</comment>
<name>A0AA88L5Z6_ARTSF</name>
<dbReference type="PANTHER" id="PTHR12586:SF1">
    <property type="entry name" value="CDP-DIACYLGLYCEROL--GLYCEROL-3-PHOSPHATE 3-PHOSPHATIDYLTRANSFERASE, MITOCHONDRIAL"/>
    <property type="match status" value="1"/>
</dbReference>
<comment type="subcellular location">
    <subcellularLocation>
        <location evidence="11">Mitochondrion</location>
    </subcellularLocation>
</comment>
<evidence type="ECO:0000256" key="5">
    <source>
        <dbReference type="ARBA" id="ARBA00022679"/>
    </source>
</evidence>
<dbReference type="CDD" id="cd09135">
    <property type="entry name" value="PLDc_PGS1_euk_1"/>
    <property type="match status" value="1"/>
</dbReference>